<dbReference type="SUPFAM" id="SSF57903">
    <property type="entry name" value="FYVE/PHD zinc finger"/>
    <property type="match status" value="3"/>
</dbReference>
<feature type="compositionally biased region" description="Basic residues" evidence="7">
    <location>
        <begin position="954"/>
        <end position="966"/>
    </location>
</feature>
<dbReference type="SMART" id="SM00249">
    <property type="entry name" value="PHD"/>
    <property type="match status" value="4"/>
</dbReference>
<dbReference type="Pfam" id="PF24294">
    <property type="entry name" value="Chromo_PTM"/>
    <property type="match status" value="1"/>
</dbReference>
<keyword evidence="5" id="KW-0539">Nucleus</keyword>
<keyword evidence="2" id="KW-0479">Metal-binding</keyword>
<feature type="compositionally biased region" description="Basic and acidic residues" evidence="7">
    <location>
        <begin position="20"/>
        <end position="30"/>
    </location>
</feature>
<dbReference type="EMBL" id="JAKUCV010002198">
    <property type="protein sequence ID" value="KAJ4843599.1"/>
    <property type="molecule type" value="Genomic_DNA"/>
</dbReference>
<feature type="region of interest" description="Disordered" evidence="7">
    <location>
        <begin position="151"/>
        <end position="203"/>
    </location>
</feature>
<sequence length="1681" mass="187346">MEQVEEVKKRGRGRPRKRRRNEEEAEEKKAGLSAAKKQALDFRWRPLVGRYVLKEFEGSGIFLGKIVFYDSGLYRVDYEDGDFEDLESRELRDIILGDDDFDLELCVRRGKLDEAVAKKSVKSKKDEEKEVVDVKNDVKAEVSLGTEVTGSLKAENNGGLSDNEDDGADSSSDSCEYAQDTDPRLAVETPAVPPPELPPSSGTVGVPEECVSYLFSVYTFLRSFSIRLFLNPFPLNDFVGAINCCAQNTLMDAVHVALLRALRRHLEALSSDGLELASKCLRCVDWSLLDSLTWTVYLVHYFTVMGYAKGSEWKGFYDNVWKSEYYSVPARSKLMILQILCDDVLESMQLRTEIDMLEESELGIDPDGGSTYLSENGPRTVHPRYSKTSACKDREAMEIIAESEKTRSSYSSIYLGPRGAERDADAPVDANGDECRLCGMDGTLLCCDGCPSSYHSRCIGVGKNYIPEGTWFCPECSVNKLGPTIAMGASLRGAEIFGIDIYEQVFLGTCNHLLVLRASLSREPCFRYYNQMDIPRVLQALSASAQHRSLYLEIFKAIAEYWHISHQDIVETSSNMEPTKEDEKFAMQPLVFPCNESCKGIDVFDTGKAISLNESNVDNVAASSLDIPVAAKEQTVVKGVMVNGVVGMESGHIMNKKLNEQVKMESDASQDLQTDPSDITHQSLVGGSSAVEVTTCMSANSVGSHVVLSNGSLLKASSRPVCVPVEGNSMINCLYMGTSFKPNVYINHYMHGEYAASAASNLAILSSEDTRGSEAQKYGNGKKVVSDILLQSKAFSSTASRFFWPSSEKKLVEVPRERCGWCHSCKLTSNSRRGCMLNSAALSATKVAMKIISSMGTLMNGDGSLPSIATYILYMGDVLSGLTVGPFLSASYRKRWRKQVEDASTYSSIKGPLLELEENIRSIALSLDWVKAMDDWLIESSTIQSATSTAGTSQRRRPNGKRHKKQSVTSDVAGDDSDERSFVWWRGGKLLKLVFKKAILPRALVRRVARQAGSRKFPGVQYGDELEIPKRSRQLFWRAAVESSKNASQLALQVRQLDFHVRWGDLVRPDQNLQEGKGLETEASVFRNAFICDKKVEQNKIRYGVAFGNQKHLPSRIMKNIIEVEQLEDGKEKFWFSELHIPLYLIKEFEEKVNETVLPIAKMPLNELSELQRRQLKAARRDIFLYLTCKRDKLDSCCCASCQRDALLRNTVKCSACQGYCHEDCTVSSTIYSNEEVEFLITCKRCYGPTMLYKEKSNESTTSPLPVQARECPNAVSGAKGTRIKLQNQPLVSLRTQDSCSEVKQASPVVSTKKQNRSCHWGVIWKKKNLGDGVEFRRQNILLSGSSDGKRLMPVCNLCGKAYNCNLMYIYCAYCKHWFHAEAVGLYESKLCDVVGFKCCRCRRIKSPTCPYEDTPKGEKSDGQRSRKKVLSRGNVGVDSDSGTIAESAECEPTTPMFPTGEVCIQDGDPLLFSLSRVEQITERNRIVELEFDSAGPGPRKLPVRRHMKCQGDVESSMPSDTNDLMKPEEKMPSCWDASGNGLENGMQFDYEGFNFEDMEFEPQTYFSYTELLESDDGNQLGEIDASQSALLNCENQPNTALQNGVLEQYVMGTPGDLLEPTISLESVVQTIPCKTCLQVEPVPDLLCQNCGLAIHSHCSPWEDSSPAEGGWYCGNCREWR</sequence>
<evidence type="ECO:0000256" key="7">
    <source>
        <dbReference type="SAM" id="MobiDB-lite"/>
    </source>
</evidence>
<dbReference type="PROSITE" id="PS50827">
    <property type="entry name" value="DDT"/>
    <property type="match status" value="1"/>
</dbReference>
<dbReference type="InterPro" id="IPR001965">
    <property type="entry name" value="Znf_PHD"/>
</dbReference>
<keyword evidence="11" id="KW-1185">Reference proteome</keyword>
<dbReference type="InterPro" id="IPR019786">
    <property type="entry name" value="Zinc_finger_PHD-type_CS"/>
</dbReference>
<dbReference type="InterPro" id="IPR028942">
    <property type="entry name" value="WHIM1_dom"/>
</dbReference>
<comment type="subcellular location">
    <subcellularLocation>
        <location evidence="1">Nucleus</location>
    </subcellularLocation>
</comment>
<dbReference type="GO" id="GO:0005634">
    <property type="term" value="C:nucleus"/>
    <property type="evidence" value="ECO:0007669"/>
    <property type="project" value="UniProtKB-SubCell"/>
</dbReference>
<comment type="caution">
    <text evidence="10">The sequence shown here is derived from an EMBL/GenBank/DDBJ whole genome shotgun (WGS) entry which is preliminary data.</text>
</comment>
<dbReference type="SMART" id="SM00571">
    <property type="entry name" value="DDT"/>
    <property type="match status" value="1"/>
</dbReference>
<organism evidence="10 11">
    <name type="scientific">Turnera subulata</name>
    <dbReference type="NCBI Taxonomy" id="218843"/>
    <lineage>
        <taxon>Eukaryota</taxon>
        <taxon>Viridiplantae</taxon>
        <taxon>Streptophyta</taxon>
        <taxon>Embryophyta</taxon>
        <taxon>Tracheophyta</taxon>
        <taxon>Spermatophyta</taxon>
        <taxon>Magnoliopsida</taxon>
        <taxon>eudicotyledons</taxon>
        <taxon>Gunneridae</taxon>
        <taxon>Pentapetalae</taxon>
        <taxon>rosids</taxon>
        <taxon>fabids</taxon>
        <taxon>Malpighiales</taxon>
        <taxon>Passifloraceae</taxon>
        <taxon>Turnera</taxon>
    </lineage>
</organism>
<evidence type="ECO:0000259" key="9">
    <source>
        <dbReference type="PROSITE" id="PS50827"/>
    </source>
</evidence>
<feature type="compositionally biased region" description="Basic residues" evidence="7">
    <location>
        <begin position="9"/>
        <end position="19"/>
    </location>
</feature>
<dbReference type="Pfam" id="PF21743">
    <property type="entry name" value="PTM_DIR17_Tudor"/>
    <property type="match status" value="1"/>
</dbReference>
<dbReference type="Pfam" id="PF00628">
    <property type="entry name" value="PHD"/>
    <property type="match status" value="1"/>
</dbReference>
<dbReference type="InterPro" id="IPR013083">
    <property type="entry name" value="Znf_RING/FYVE/PHD"/>
</dbReference>
<dbReference type="PANTHER" id="PTHR46508">
    <property type="entry name" value="PHD FINGER FAMILY PROTEIN"/>
    <property type="match status" value="1"/>
</dbReference>
<dbReference type="Gene3D" id="3.30.40.10">
    <property type="entry name" value="Zinc/RING finger domain, C3HC4 (zinc finger)"/>
    <property type="match status" value="2"/>
</dbReference>
<feature type="domain" description="PHD-type" evidence="8">
    <location>
        <begin position="432"/>
        <end position="479"/>
    </location>
</feature>
<dbReference type="InterPro" id="IPR018501">
    <property type="entry name" value="DDT_dom"/>
</dbReference>
<protein>
    <recommendedName>
        <fullName evidence="12">PHD-type domain-containing protein</fullName>
    </recommendedName>
</protein>
<proteinExistence type="predicted"/>
<dbReference type="GO" id="GO:0008270">
    <property type="term" value="F:zinc ion binding"/>
    <property type="evidence" value="ECO:0007669"/>
    <property type="project" value="UniProtKB-KW"/>
</dbReference>
<feature type="domain" description="DDT" evidence="9">
    <location>
        <begin position="208"/>
        <end position="268"/>
    </location>
</feature>
<dbReference type="InterPro" id="IPR019787">
    <property type="entry name" value="Znf_PHD-finger"/>
</dbReference>
<evidence type="ECO:0000256" key="5">
    <source>
        <dbReference type="ARBA" id="ARBA00023242"/>
    </source>
</evidence>
<feature type="region of interest" description="Disordered" evidence="7">
    <location>
        <begin position="1413"/>
        <end position="1437"/>
    </location>
</feature>
<keyword evidence="3 6" id="KW-0863">Zinc-finger</keyword>
<dbReference type="OrthoDB" id="784962at2759"/>
<dbReference type="Proteomes" id="UP001141552">
    <property type="component" value="Unassembled WGS sequence"/>
</dbReference>
<evidence type="ECO:0000259" key="8">
    <source>
        <dbReference type="PROSITE" id="PS50016"/>
    </source>
</evidence>
<gene>
    <name evidence="10" type="ORF">Tsubulata_029025</name>
</gene>
<accession>A0A9Q0JJ55</accession>
<evidence type="ECO:0000256" key="1">
    <source>
        <dbReference type="ARBA" id="ARBA00004123"/>
    </source>
</evidence>
<dbReference type="CDD" id="cd15532">
    <property type="entry name" value="PHD2_CHD_II"/>
    <property type="match status" value="1"/>
</dbReference>
<evidence type="ECO:0000256" key="3">
    <source>
        <dbReference type="ARBA" id="ARBA00022771"/>
    </source>
</evidence>
<dbReference type="PANTHER" id="PTHR46508:SF1">
    <property type="entry name" value="PHD FINGER FAMILY PROTEIN"/>
    <property type="match status" value="1"/>
</dbReference>
<feature type="region of interest" description="Disordered" evidence="7">
    <location>
        <begin position="947"/>
        <end position="975"/>
    </location>
</feature>
<evidence type="ECO:0000256" key="6">
    <source>
        <dbReference type="PROSITE-ProRule" id="PRU00146"/>
    </source>
</evidence>
<reference evidence="10" key="2">
    <citation type="journal article" date="2023" name="Plants (Basel)">
        <title>Annotation of the Turnera subulata (Passifloraceae) Draft Genome Reveals the S-Locus Evolved after the Divergence of Turneroideae from Passifloroideae in a Stepwise Manner.</title>
        <authorList>
            <person name="Henning P.M."/>
            <person name="Roalson E.H."/>
            <person name="Mir W."/>
            <person name="McCubbin A.G."/>
            <person name="Shore J.S."/>
        </authorList>
    </citation>
    <scope>NUCLEOTIDE SEQUENCE</scope>
    <source>
        <strain evidence="10">F60SS</strain>
    </source>
</reference>
<evidence type="ECO:0000313" key="10">
    <source>
        <dbReference type="EMBL" id="KAJ4843599.1"/>
    </source>
</evidence>
<dbReference type="InterPro" id="IPR056618">
    <property type="entry name" value="Chromo_PTM"/>
</dbReference>
<name>A0A9Q0JJ55_9ROSI</name>
<dbReference type="Pfam" id="PF15612">
    <property type="entry name" value="WHIM1"/>
    <property type="match status" value="1"/>
</dbReference>
<evidence type="ECO:0000256" key="2">
    <source>
        <dbReference type="ARBA" id="ARBA00022723"/>
    </source>
</evidence>
<feature type="region of interest" description="Disordered" evidence="7">
    <location>
        <begin position="1"/>
        <end position="34"/>
    </location>
</feature>
<evidence type="ECO:0000256" key="4">
    <source>
        <dbReference type="ARBA" id="ARBA00022833"/>
    </source>
</evidence>
<dbReference type="PROSITE" id="PS50016">
    <property type="entry name" value="ZF_PHD_2"/>
    <property type="match status" value="1"/>
</dbReference>
<dbReference type="PROSITE" id="PS01359">
    <property type="entry name" value="ZF_PHD_1"/>
    <property type="match status" value="1"/>
</dbReference>
<dbReference type="CDD" id="cd20401">
    <property type="entry name" value="Tudor_AtPTM-like"/>
    <property type="match status" value="1"/>
</dbReference>
<keyword evidence="4" id="KW-0862">Zinc</keyword>
<reference evidence="10" key="1">
    <citation type="submission" date="2022-02" db="EMBL/GenBank/DDBJ databases">
        <authorList>
            <person name="Henning P.M."/>
            <person name="McCubbin A.G."/>
            <person name="Shore J.S."/>
        </authorList>
    </citation>
    <scope>NUCLEOTIDE SEQUENCE</scope>
    <source>
        <strain evidence="10">F60SS</strain>
        <tissue evidence="10">Leaves</tissue>
    </source>
</reference>
<dbReference type="GO" id="GO:0000785">
    <property type="term" value="C:chromatin"/>
    <property type="evidence" value="ECO:0007669"/>
    <property type="project" value="UniProtKB-ARBA"/>
</dbReference>
<dbReference type="Pfam" id="PF02791">
    <property type="entry name" value="DDT"/>
    <property type="match status" value="1"/>
</dbReference>
<evidence type="ECO:0000313" key="11">
    <source>
        <dbReference type="Proteomes" id="UP001141552"/>
    </source>
</evidence>
<dbReference type="InterPro" id="IPR011011">
    <property type="entry name" value="Znf_FYVE_PHD"/>
</dbReference>
<evidence type="ECO:0008006" key="12">
    <source>
        <dbReference type="Google" id="ProtNLM"/>
    </source>
</evidence>
<feature type="compositionally biased region" description="Basic and acidic residues" evidence="7">
    <location>
        <begin position="1414"/>
        <end position="1425"/>
    </location>
</feature>
<dbReference type="InterPro" id="IPR047365">
    <property type="entry name" value="Tudor_AtPTM-like"/>
</dbReference>